<dbReference type="InterPro" id="IPR036390">
    <property type="entry name" value="WH_DNA-bd_sf"/>
</dbReference>
<dbReference type="InterPro" id="IPR001367">
    <property type="entry name" value="Fe_dep_repressor"/>
</dbReference>
<dbReference type="PANTHER" id="PTHR33238:SF7">
    <property type="entry name" value="IRON-DEPENDENT TRANSCRIPTIONAL REGULATOR"/>
    <property type="match status" value="1"/>
</dbReference>
<sequence length="145" mass="16717">MDHWKEFESGTVTHSVSHHLAAIADLTERHGYARAVDVARHLNITRGSISLALKPLKSRGLVLEDHNRFLMLSDQGRQIVDRIRERRRLVQRFFQDMLGVDPDQAETDACKVEHLLSDEVCERLDAFLRSRPRRRPKARQAAGRS</sequence>
<proteinExistence type="predicted"/>
<dbReference type="InterPro" id="IPR050536">
    <property type="entry name" value="DtxR_MntR_Metal-Reg"/>
</dbReference>
<name>X0SR01_9ZZZZ</name>
<feature type="domain" description="Iron dependent repressor metal binding and dimerisation" evidence="1">
    <location>
        <begin position="74"/>
        <end position="136"/>
    </location>
</feature>
<evidence type="ECO:0000313" key="2">
    <source>
        <dbReference type="EMBL" id="GAF83484.1"/>
    </source>
</evidence>
<dbReference type="PANTHER" id="PTHR33238">
    <property type="entry name" value="IRON (METAL) DEPENDENT REPRESSOR, DTXR FAMILY"/>
    <property type="match status" value="1"/>
</dbReference>
<dbReference type="Gene3D" id="1.10.60.10">
    <property type="entry name" value="Iron dependent repressor, metal binding and dimerisation domain"/>
    <property type="match status" value="1"/>
</dbReference>
<dbReference type="InterPro" id="IPR022689">
    <property type="entry name" value="Iron_dep_repressor"/>
</dbReference>
<dbReference type="Pfam" id="PF02742">
    <property type="entry name" value="Fe_dep_repr_C"/>
    <property type="match status" value="1"/>
</dbReference>
<dbReference type="InterPro" id="IPR036388">
    <property type="entry name" value="WH-like_DNA-bd_sf"/>
</dbReference>
<evidence type="ECO:0000259" key="1">
    <source>
        <dbReference type="Pfam" id="PF02742"/>
    </source>
</evidence>
<dbReference type="GO" id="GO:0046983">
    <property type="term" value="F:protein dimerization activity"/>
    <property type="evidence" value="ECO:0007669"/>
    <property type="project" value="InterPro"/>
</dbReference>
<dbReference type="InterPro" id="IPR036421">
    <property type="entry name" value="Fe_dep_repressor_sf"/>
</dbReference>
<dbReference type="SUPFAM" id="SSF47979">
    <property type="entry name" value="Iron-dependent repressor protein, dimerization domain"/>
    <property type="match status" value="1"/>
</dbReference>
<comment type="caution">
    <text evidence="2">The sequence shown here is derived from an EMBL/GenBank/DDBJ whole genome shotgun (WGS) entry which is preliminary data.</text>
</comment>
<accession>X0SR01</accession>
<organism evidence="2">
    <name type="scientific">marine sediment metagenome</name>
    <dbReference type="NCBI Taxonomy" id="412755"/>
    <lineage>
        <taxon>unclassified sequences</taxon>
        <taxon>metagenomes</taxon>
        <taxon>ecological metagenomes</taxon>
    </lineage>
</organism>
<dbReference type="Gene3D" id="1.10.10.10">
    <property type="entry name" value="Winged helix-like DNA-binding domain superfamily/Winged helix DNA-binding domain"/>
    <property type="match status" value="1"/>
</dbReference>
<dbReference type="SMART" id="SM00529">
    <property type="entry name" value="HTH_DTXR"/>
    <property type="match status" value="1"/>
</dbReference>
<gene>
    <name evidence="2" type="ORF">S01H1_11971</name>
</gene>
<protein>
    <recommendedName>
        <fullName evidence="1">Iron dependent repressor metal binding and dimerisation domain-containing protein</fullName>
    </recommendedName>
</protein>
<dbReference type="AlphaFoldDB" id="X0SR01"/>
<dbReference type="EMBL" id="BARS01006123">
    <property type="protein sequence ID" value="GAF83484.1"/>
    <property type="molecule type" value="Genomic_DNA"/>
</dbReference>
<reference evidence="2" key="1">
    <citation type="journal article" date="2014" name="Front. Microbiol.">
        <title>High frequency of phylogenetically diverse reductive dehalogenase-homologous genes in deep subseafloor sedimentary metagenomes.</title>
        <authorList>
            <person name="Kawai M."/>
            <person name="Futagami T."/>
            <person name="Toyoda A."/>
            <person name="Takaki Y."/>
            <person name="Nishi S."/>
            <person name="Hori S."/>
            <person name="Arai W."/>
            <person name="Tsubouchi T."/>
            <person name="Morono Y."/>
            <person name="Uchiyama I."/>
            <person name="Ito T."/>
            <person name="Fujiyama A."/>
            <person name="Inagaki F."/>
            <person name="Takami H."/>
        </authorList>
    </citation>
    <scope>NUCLEOTIDE SEQUENCE</scope>
    <source>
        <strain evidence="2">Expedition CK06-06</strain>
    </source>
</reference>
<dbReference type="GO" id="GO:0003700">
    <property type="term" value="F:DNA-binding transcription factor activity"/>
    <property type="evidence" value="ECO:0007669"/>
    <property type="project" value="InterPro"/>
</dbReference>
<dbReference type="GO" id="GO:0046914">
    <property type="term" value="F:transition metal ion binding"/>
    <property type="evidence" value="ECO:0007669"/>
    <property type="project" value="InterPro"/>
</dbReference>
<dbReference type="SUPFAM" id="SSF46785">
    <property type="entry name" value="Winged helix' DNA-binding domain"/>
    <property type="match status" value="1"/>
</dbReference>